<organism evidence="2 3">
    <name type="scientific">Marinihelvus fidelis</name>
    <dbReference type="NCBI Taxonomy" id="2613842"/>
    <lineage>
        <taxon>Bacteria</taxon>
        <taxon>Pseudomonadati</taxon>
        <taxon>Pseudomonadota</taxon>
        <taxon>Gammaproteobacteria</taxon>
        <taxon>Chromatiales</taxon>
        <taxon>Wenzhouxiangellaceae</taxon>
        <taxon>Marinihelvus</taxon>
    </lineage>
</organism>
<dbReference type="NCBIfam" id="NF038123">
    <property type="entry name" value="NF038123_dom"/>
    <property type="match status" value="1"/>
</dbReference>
<reference evidence="2 3" key="1">
    <citation type="submission" date="2019-09" db="EMBL/GenBank/DDBJ databases">
        <title>Wenzhouxiangella sp. Genome sequencing and assembly.</title>
        <authorList>
            <person name="Zhang R."/>
        </authorList>
    </citation>
    <scope>NUCLEOTIDE SEQUENCE [LARGE SCALE GENOMIC DNA]</scope>
    <source>
        <strain evidence="2 3">W260</strain>
    </source>
</reference>
<dbReference type="RefSeq" id="WP_150864092.1">
    <property type="nucleotide sequence ID" value="NZ_VYXP01000005.1"/>
</dbReference>
<gene>
    <name evidence="2" type="ORF">F3N42_08985</name>
</gene>
<feature type="signal peptide" evidence="1">
    <location>
        <begin position="1"/>
        <end position="21"/>
    </location>
</feature>
<sequence>MKTLLKTMAVLAAFTAASAHAGPYAHYEVTITNITPGQYFTPVLATTHEAGPTLFELGSAPSQALADMAEGGDTSGIAADLYDAAFDMAATDNGLIGPGQSRTVWLAAPRRPGARLSLAGMLLPTNDSFVALNAVELPRTHATMTAVAYDAGSEDNDELCASIPGPMCGGEPFSDGLGEGFVHVSRGIQGAGDLGAADHDWRNPVARITIRKVD</sequence>
<dbReference type="InterPro" id="IPR038678">
    <property type="entry name" value="Spondin_N_sf"/>
</dbReference>
<dbReference type="Gene3D" id="2.60.40.2130">
    <property type="entry name" value="F-spondin domain"/>
    <property type="match status" value="1"/>
</dbReference>
<protein>
    <submittedName>
        <fullName evidence="2">Uncharacterized protein</fullName>
    </submittedName>
</protein>
<dbReference type="Proteomes" id="UP000325372">
    <property type="component" value="Unassembled WGS sequence"/>
</dbReference>
<name>A0A5N0T922_9GAMM</name>
<accession>A0A5N0T922</accession>
<evidence type="ECO:0000313" key="3">
    <source>
        <dbReference type="Proteomes" id="UP000325372"/>
    </source>
</evidence>
<dbReference type="EMBL" id="VYXP01000005">
    <property type="protein sequence ID" value="KAA9131442.1"/>
    <property type="molecule type" value="Genomic_DNA"/>
</dbReference>
<keyword evidence="1" id="KW-0732">Signal</keyword>
<dbReference type="InterPro" id="IPR009465">
    <property type="entry name" value="Spondin_N"/>
</dbReference>
<keyword evidence="3" id="KW-1185">Reference proteome</keyword>
<dbReference type="AlphaFoldDB" id="A0A5N0T922"/>
<evidence type="ECO:0000313" key="2">
    <source>
        <dbReference type="EMBL" id="KAA9131442.1"/>
    </source>
</evidence>
<proteinExistence type="predicted"/>
<evidence type="ECO:0000256" key="1">
    <source>
        <dbReference type="SAM" id="SignalP"/>
    </source>
</evidence>
<feature type="chain" id="PRO_5024368330" evidence="1">
    <location>
        <begin position="22"/>
        <end position="214"/>
    </location>
</feature>
<comment type="caution">
    <text evidence="2">The sequence shown here is derived from an EMBL/GenBank/DDBJ whole genome shotgun (WGS) entry which is preliminary data.</text>
</comment>